<keyword evidence="2 10" id="KW-0328">Glycosyltransferase</keyword>
<proteinExistence type="predicted"/>
<dbReference type="PANTHER" id="PTHR45947:SF3">
    <property type="entry name" value="SULFOQUINOVOSYL TRANSFERASE SQD2"/>
    <property type="match status" value="1"/>
</dbReference>
<feature type="transmembrane region" description="Helical" evidence="7">
    <location>
        <begin position="499"/>
        <end position="521"/>
    </location>
</feature>
<dbReference type="PANTHER" id="PTHR45947">
    <property type="entry name" value="SULFOQUINOVOSYL TRANSFERASE SQD2"/>
    <property type="match status" value="1"/>
</dbReference>
<dbReference type="SUPFAM" id="SSF53756">
    <property type="entry name" value="UDP-Glycosyltransferase/glycogen phosphorylase"/>
    <property type="match status" value="1"/>
</dbReference>
<dbReference type="EC" id="2.4.-.-" evidence="10"/>
<dbReference type="Proteomes" id="UP001056035">
    <property type="component" value="Chromosome"/>
</dbReference>
<name>A0ABY5DNQ4_9ACTN</name>
<feature type="transmembrane region" description="Helical" evidence="7">
    <location>
        <begin position="542"/>
        <end position="572"/>
    </location>
</feature>
<evidence type="ECO:0000259" key="9">
    <source>
        <dbReference type="Pfam" id="PF13439"/>
    </source>
</evidence>
<feature type="domain" description="Glycosyltransferase subfamily 4-like N-terminal" evidence="9">
    <location>
        <begin position="27"/>
        <end position="189"/>
    </location>
</feature>
<dbReference type="InterPro" id="IPR028098">
    <property type="entry name" value="Glyco_trans_4-like_N"/>
</dbReference>
<dbReference type="GO" id="GO:0016757">
    <property type="term" value="F:glycosyltransferase activity"/>
    <property type="evidence" value="ECO:0007669"/>
    <property type="project" value="UniProtKB-KW"/>
</dbReference>
<feature type="transmembrane region" description="Helical" evidence="7">
    <location>
        <begin position="774"/>
        <end position="797"/>
    </location>
</feature>
<keyword evidence="6 7" id="KW-0472">Membrane</keyword>
<evidence type="ECO:0000256" key="2">
    <source>
        <dbReference type="ARBA" id="ARBA00022676"/>
    </source>
</evidence>
<dbReference type="RefSeq" id="WP_254569228.1">
    <property type="nucleotide sequence ID" value="NZ_CP098502.1"/>
</dbReference>
<accession>A0ABY5DNQ4</accession>
<keyword evidence="11" id="KW-1185">Reference proteome</keyword>
<dbReference type="Pfam" id="PF01943">
    <property type="entry name" value="Polysacc_synt"/>
    <property type="match status" value="1"/>
</dbReference>
<comment type="subcellular location">
    <subcellularLocation>
        <location evidence="1">Membrane</location>
        <topology evidence="1">Multi-pass membrane protein</topology>
    </subcellularLocation>
</comment>
<feature type="transmembrane region" description="Helical" evidence="7">
    <location>
        <begin position="641"/>
        <end position="663"/>
    </location>
</feature>
<keyword evidence="5 7" id="KW-1133">Transmembrane helix</keyword>
<feature type="transmembrane region" description="Helical" evidence="7">
    <location>
        <begin position="608"/>
        <end position="629"/>
    </location>
</feature>
<feature type="transmembrane region" description="Helical" evidence="7">
    <location>
        <begin position="748"/>
        <end position="767"/>
    </location>
</feature>
<evidence type="ECO:0000256" key="3">
    <source>
        <dbReference type="ARBA" id="ARBA00022679"/>
    </source>
</evidence>
<evidence type="ECO:0000256" key="4">
    <source>
        <dbReference type="ARBA" id="ARBA00022692"/>
    </source>
</evidence>
<dbReference type="Pfam" id="PF13439">
    <property type="entry name" value="Glyco_transf_4"/>
    <property type="match status" value="1"/>
</dbReference>
<evidence type="ECO:0000313" key="11">
    <source>
        <dbReference type="Proteomes" id="UP001056035"/>
    </source>
</evidence>
<dbReference type="EMBL" id="CP098502">
    <property type="protein sequence ID" value="UTI62491.1"/>
    <property type="molecule type" value="Genomic_DNA"/>
</dbReference>
<protein>
    <submittedName>
        <fullName evidence="10">Glycosyltransferase</fullName>
        <ecNumber evidence="10">2.4.-.-</ecNumber>
    </submittedName>
</protein>
<evidence type="ECO:0000256" key="7">
    <source>
        <dbReference type="SAM" id="Phobius"/>
    </source>
</evidence>
<evidence type="ECO:0000313" key="10">
    <source>
        <dbReference type="EMBL" id="UTI62491.1"/>
    </source>
</evidence>
<dbReference type="InterPro" id="IPR001296">
    <property type="entry name" value="Glyco_trans_1"/>
</dbReference>
<dbReference type="InterPro" id="IPR050194">
    <property type="entry name" value="Glycosyltransferase_grp1"/>
</dbReference>
<dbReference type="InterPro" id="IPR002797">
    <property type="entry name" value="Polysacc_synth"/>
</dbReference>
<dbReference type="Pfam" id="PF00534">
    <property type="entry name" value="Glycos_transf_1"/>
    <property type="match status" value="1"/>
</dbReference>
<feature type="transmembrane region" description="Helical" evidence="7">
    <location>
        <begin position="419"/>
        <end position="436"/>
    </location>
</feature>
<sequence length="810" mass="84833">MTSGQAPSAPRHVLLLTDRDWTHPQGGGTGTNLFGQVSRWLAWGHTVTVIAGAYDGCEAVSRPHERLTIHRMGTRLTVFPRAARATRRGVAADADVVLEVVNGIAFFTPLWWWLKRPVVALVHHVHQDHYEAELGLRGRVAAQVLERLPLTVLYRGRPVLTISDAARDELVELGVPGEDITVTYMGVDPSGVPAVPRSPTPRLLYLGRLKAYKRIEHVLDVLEHVPDAHLDIAGDGDHRAALEAEIAERGLGPRVTLHGHVSEERKQQLYDEAWVSLTASSAEGWCLTVMEAALRGTPSAALRVGGLPESIADGRTGVLADTPDELAAEVAALCADDERRERLGTAARERAEGFSWDVTATANLAVLGAAADAPRPALRARLRASDTGKAGALAGASLANNAIQLIFTIAVTRLLGRDGYGALAALISAFLILLVGGQSLQAAAAREVALGRLGGPEVLAATVRDWTRTLARAFVVLAAVGLLVRVPLASLTGTPEHPWAAAALPVTGVMWLLVSLQRGVLQGLHAFRPVGLSIVGEAAARLVLGLVLAATAGVTGAFLATVLTFAVVAAWLDRSIGERMLAHRGSGAAVSAGNGPARRGLRGLVGGGWVPIGALLLLAVLQNVDVIIARHQLGHDRAGSYAVAAVAAKAVVWVAIGVGLQLLPQATARAAAGLDPRPVLYRALGILAVVATPALLIFALVPRLLLRVTFGPDTVDAAPALLVLGLAMTLLAVAYLTVQFMIALGEVRFLWVLAAVAAGEMVLLFAGRFSITGFAAVVAVMQLLAAGAVLVLAARAWPARHATAPPPATA</sequence>
<evidence type="ECO:0000256" key="1">
    <source>
        <dbReference type="ARBA" id="ARBA00004141"/>
    </source>
</evidence>
<feature type="domain" description="Glycosyl transferase family 1" evidence="8">
    <location>
        <begin position="200"/>
        <end position="350"/>
    </location>
</feature>
<feature type="transmembrane region" description="Helical" evidence="7">
    <location>
        <begin position="473"/>
        <end position="493"/>
    </location>
</feature>
<organism evidence="10 11">
    <name type="scientific">Paraconexibacter antarcticus</name>
    <dbReference type="NCBI Taxonomy" id="2949664"/>
    <lineage>
        <taxon>Bacteria</taxon>
        <taxon>Bacillati</taxon>
        <taxon>Actinomycetota</taxon>
        <taxon>Thermoleophilia</taxon>
        <taxon>Solirubrobacterales</taxon>
        <taxon>Paraconexibacteraceae</taxon>
        <taxon>Paraconexibacter</taxon>
    </lineage>
</organism>
<feature type="transmembrane region" description="Helical" evidence="7">
    <location>
        <begin position="718"/>
        <end position="742"/>
    </location>
</feature>
<evidence type="ECO:0000256" key="5">
    <source>
        <dbReference type="ARBA" id="ARBA00022989"/>
    </source>
</evidence>
<reference evidence="10 11" key="1">
    <citation type="submission" date="2022-06" db="EMBL/GenBank/DDBJ databases">
        <title>Paraconexibacter antarcticus.</title>
        <authorList>
            <person name="Kim C.S."/>
        </authorList>
    </citation>
    <scope>NUCLEOTIDE SEQUENCE [LARGE SCALE GENOMIC DNA]</scope>
    <source>
        <strain evidence="10 11">02-257</strain>
    </source>
</reference>
<keyword evidence="3 10" id="KW-0808">Transferase</keyword>
<gene>
    <name evidence="10" type="ORF">NBH00_14080</name>
</gene>
<dbReference type="Gene3D" id="3.40.50.2000">
    <property type="entry name" value="Glycogen Phosphorylase B"/>
    <property type="match status" value="2"/>
</dbReference>
<evidence type="ECO:0000256" key="6">
    <source>
        <dbReference type="ARBA" id="ARBA00023136"/>
    </source>
</evidence>
<evidence type="ECO:0000259" key="8">
    <source>
        <dbReference type="Pfam" id="PF00534"/>
    </source>
</evidence>
<feature type="transmembrane region" description="Helical" evidence="7">
    <location>
        <begin position="683"/>
        <end position="706"/>
    </location>
</feature>
<keyword evidence="4 7" id="KW-0812">Transmembrane</keyword>
<dbReference type="CDD" id="cd03801">
    <property type="entry name" value="GT4_PimA-like"/>
    <property type="match status" value="1"/>
</dbReference>